<dbReference type="OrthoDB" id="1748011at2759"/>
<comment type="caution">
    <text evidence="2">The sequence shown here is derived from an EMBL/GenBank/DDBJ whole genome shotgun (WGS) entry which is preliminary data.</text>
</comment>
<evidence type="ECO:0000256" key="1">
    <source>
        <dbReference type="SAM" id="Coils"/>
    </source>
</evidence>
<evidence type="ECO:0000313" key="2">
    <source>
        <dbReference type="EMBL" id="KAJ8433627.1"/>
    </source>
</evidence>
<reference evidence="2" key="1">
    <citation type="submission" date="2022-04" db="EMBL/GenBank/DDBJ databases">
        <title>Carnegiea gigantea Genome sequencing and assembly v2.</title>
        <authorList>
            <person name="Copetti D."/>
            <person name="Sanderson M.J."/>
            <person name="Burquez A."/>
            <person name="Wojciechowski M.F."/>
        </authorList>
    </citation>
    <scope>NUCLEOTIDE SEQUENCE</scope>
    <source>
        <strain evidence="2">SGP5-SGP5p</strain>
        <tissue evidence="2">Aerial part</tissue>
    </source>
</reference>
<dbReference type="EMBL" id="JAKOGI010000527">
    <property type="protein sequence ID" value="KAJ8433627.1"/>
    <property type="molecule type" value="Genomic_DNA"/>
</dbReference>
<evidence type="ECO:0008006" key="4">
    <source>
        <dbReference type="Google" id="ProtNLM"/>
    </source>
</evidence>
<keyword evidence="1" id="KW-0175">Coiled coil</keyword>
<dbReference type="Proteomes" id="UP001153076">
    <property type="component" value="Unassembled WGS sequence"/>
</dbReference>
<evidence type="ECO:0000313" key="3">
    <source>
        <dbReference type="Proteomes" id="UP001153076"/>
    </source>
</evidence>
<dbReference type="Gene3D" id="3.60.10.10">
    <property type="entry name" value="Endonuclease/exonuclease/phosphatase"/>
    <property type="match status" value="1"/>
</dbReference>
<organism evidence="2 3">
    <name type="scientific">Carnegiea gigantea</name>
    <dbReference type="NCBI Taxonomy" id="171969"/>
    <lineage>
        <taxon>Eukaryota</taxon>
        <taxon>Viridiplantae</taxon>
        <taxon>Streptophyta</taxon>
        <taxon>Embryophyta</taxon>
        <taxon>Tracheophyta</taxon>
        <taxon>Spermatophyta</taxon>
        <taxon>Magnoliopsida</taxon>
        <taxon>eudicotyledons</taxon>
        <taxon>Gunneridae</taxon>
        <taxon>Pentapetalae</taxon>
        <taxon>Caryophyllales</taxon>
        <taxon>Cactineae</taxon>
        <taxon>Cactaceae</taxon>
        <taxon>Cactoideae</taxon>
        <taxon>Echinocereeae</taxon>
        <taxon>Carnegiea</taxon>
    </lineage>
</organism>
<keyword evidence="3" id="KW-1185">Reference proteome</keyword>
<dbReference type="SUPFAM" id="SSF56219">
    <property type="entry name" value="DNase I-like"/>
    <property type="match status" value="1"/>
</dbReference>
<accession>A0A9Q1JZ12</accession>
<feature type="coiled-coil region" evidence="1">
    <location>
        <begin position="224"/>
        <end position="266"/>
    </location>
</feature>
<name>A0A9Q1JZ12_9CARY</name>
<proteinExistence type="predicted"/>
<protein>
    <recommendedName>
        <fullName evidence="4">Endonuclease/exonuclease/phosphatase domain-containing protein</fullName>
    </recommendedName>
</protein>
<dbReference type="AlphaFoldDB" id="A0A9Q1JZ12"/>
<gene>
    <name evidence="2" type="ORF">Cgig2_023566</name>
</gene>
<dbReference type="InterPro" id="IPR036691">
    <property type="entry name" value="Endo/exonu/phosph_ase_sf"/>
</dbReference>
<sequence length="298" mass="34616">MIRGLNGPNKQEDLRSFLHINKVGMIGLMKAKIKMENDSHIASRAFPGWKWEYNSTPNIKGRIWIAWQPRLYEVLVLQKSYQILHCYATQVNINKKFFITFIYGMNQEQQRQSMWEDLLAFSHQMTKAWCILGDFNAILYKDSGRGGNVIQVAKIREMANFIEQGDLYEMRWNWAYYSWTNKIYLADGLSDHTPMLAHFPTSSKPKEFNKIVDSVISPIIANPLSQLRNVMAKLRSLLSKLNRDKYADLRAQQELARGELTKIQQQLQEDPVNSMLIQAKKGARGKYIDILSYSNNTN</sequence>